<comment type="caution">
    <text evidence="2">The sequence shown here is derived from an EMBL/GenBank/DDBJ whole genome shotgun (WGS) entry which is preliminary data.</text>
</comment>
<gene>
    <name evidence="2" type="ORF">PV517_45750</name>
</gene>
<evidence type="ECO:0000313" key="2">
    <source>
        <dbReference type="EMBL" id="MDX2915966.1"/>
    </source>
</evidence>
<feature type="region of interest" description="Disordered" evidence="1">
    <location>
        <begin position="1"/>
        <end position="59"/>
    </location>
</feature>
<dbReference type="EMBL" id="JARAVY010000037">
    <property type="protein sequence ID" value="MDX2915966.1"/>
    <property type="molecule type" value="Genomic_DNA"/>
</dbReference>
<evidence type="ECO:0000313" key="3">
    <source>
        <dbReference type="Proteomes" id="UP001271723"/>
    </source>
</evidence>
<dbReference type="Proteomes" id="UP001271723">
    <property type="component" value="Unassembled WGS sequence"/>
</dbReference>
<accession>A0ABU4LJK8</accession>
<reference evidence="2 3" key="1">
    <citation type="journal article" date="2023" name="Microb. Genom.">
        <title>Mesoterricola silvestris gen. nov., sp. nov., Mesoterricola sediminis sp. nov., Geothrix oryzae sp. nov., Geothrix edaphica sp. nov., Geothrix rubra sp. nov., and Geothrix limicola sp. nov., six novel members of Acidobacteriota isolated from soils.</title>
        <authorList>
            <person name="Weisberg A.J."/>
            <person name="Pearce E."/>
            <person name="Kramer C.G."/>
            <person name="Chang J.H."/>
            <person name="Clarke C.R."/>
        </authorList>
    </citation>
    <scope>NUCLEOTIDE SEQUENCE [LARGE SCALE GENOMIC DNA]</scope>
    <source>
        <strain evidence="2 3">NRRL_B-2795</strain>
    </source>
</reference>
<name>A0ABU4LJK8_9ACTN</name>
<protein>
    <submittedName>
        <fullName evidence="2">Uncharacterized protein</fullName>
    </submittedName>
</protein>
<feature type="compositionally biased region" description="Polar residues" evidence="1">
    <location>
        <begin position="1"/>
        <end position="15"/>
    </location>
</feature>
<proteinExistence type="predicted"/>
<evidence type="ECO:0000256" key="1">
    <source>
        <dbReference type="SAM" id="MobiDB-lite"/>
    </source>
</evidence>
<organism evidence="2 3">
    <name type="scientific">Streptomyces griseiscabiei</name>
    <dbReference type="NCBI Taxonomy" id="2993540"/>
    <lineage>
        <taxon>Bacteria</taxon>
        <taxon>Bacillati</taxon>
        <taxon>Actinomycetota</taxon>
        <taxon>Actinomycetes</taxon>
        <taxon>Kitasatosporales</taxon>
        <taxon>Streptomycetaceae</taxon>
        <taxon>Streptomyces</taxon>
    </lineage>
</organism>
<dbReference type="RefSeq" id="WP_319217221.1">
    <property type="nucleotide sequence ID" value="NZ_JARAVY010000037.1"/>
</dbReference>
<sequence>MRSSEAATGSHTNASVRVIARTVRTADVPLPPGSVRRSENSSTTPSRPGRRSCVIPRSTDADDIPRYEAIVVDFAWHPSGRSPSAFTFTYTDNATSW</sequence>
<keyword evidence="3" id="KW-1185">Reference proteome</keyword>